<keyword evidence="2" id="KW-1185">Reference proteome</keyword>
<protein>
    <submittedName>
        <fullName evidence="1">Uncharacterized protein</fullName>
    </submittedName>
</protein>
<dbReference type="Proteomes" id="UP000023152">
    <property type="component" value="Unassembled WGS sequence"/>
</dbReference>
<gene>
    <name evidence="1" type="ORF">RFI_14503</name>
</gene>
<dbReference type="AlphaFoldDB" id="X6NA94"/>
<evidence type="ECO:0000313" key="1">
    <source>
        <dbReference type="EMBL" id="ETO22689.1"/>
    </source>
</evidence>
<comment type="caution">
    <text evidence="1">The sequence shown here is derived from an EMBL/GenBank/DDBJ whole genome shotgun (WGS) entry which is preliminary data.</text>
</comment>
<proteinExistence type="predicted"/>
<accession>X6NA94</accession>
<name>X6NA94_RETFI</name>
<sequence>MSSSDVKSSNVNTVTLLDKIILDVILETHQELQLHDITHRINNNIKEKIQKTLEKCHPVQNASRCNLGFLYDYEIVPCPEKGGKAFVTYMYRDILTFTKDEFLQLLNACTSVEDKKKLIQWAYSYGPRFPGADSISFDGSDTVYTNHSGSATQKTNQIFFVILPLRYSNWRRNDIGLWRF</sequence>
<reference evidence="1 2" key="1">
    <citation type="journal article" date="2013" name="Curr. Biol.">
        <title>The Genome of the Foraminiferan Reticulomyxa filosa.</title>
        <authorList>
            <person name="Glockner G."/>
            <person name="Hulsmann N."/>
            <person name="Schleicher M."/>
            <person name="Noegel A.A."/>
            <person name="Eichinger L."/>
            <person name="Gallinger C."/>
            <person name="Pawlowski J."/>
            <person name="Sierra R."/>
            <person name="Euteneuer U."/>
            <person name="Pillet L."/>
            <person name="Moustafa A."/>
            <person name="Platzer M."/>
            <person name="Groth M."/>
            <person name="Szafranski K."/>
            <person name="Schliwa M."/>
        </authorList>
    </citation>
    <scope>NUCLEOTIDE SEQUENCE [LARGE SCALE GENOMIC DNA]</scope>
</reference>
<dbReference type="EMBL" id="ASPP01010542">
    <property type="protein sequence ID" value="ETO22689.1"/>
    <property type="molecule type" value="Genomic_DNA"/>
</dbReference>
<evidence type="ECO:0000313" key="2">
    <source>
        <dbReference type="Proteomes" id="UP000023152"/>
    </source>
</evidence>
<organism evidence="1 2">
    <name type="scientific">Reticulomyxa filosa</name>
    <dbReference type="NCBI Taxonomy" id="46433"/>
    <lineage>
        <taxon>Eukaryota</taxon>
        <taxon>Sar</taxon>
        <taxon>Rhizaria</taxon>
        <taxon>Retaria</taxon>
        <taxon>Foraminifera</taxon>
        <taxon>Monothalamids</taxon>
        <taxon>Reticulomyxidae</taxon>
        <taxon>Reticulomyxa</taxon>
    </lineage>
</organism>